<feature type="signal peptide" evidence="6">
    <location>
        <begin position="1"/>
        <end position="31"/>
    </location>
</feature>
<dbReference type="InterPro" id="IPR001828">
    <property type="entry name" value="ANF_lig-bd_rcpt"/>
</dbReference>
<evidence type="ECO:0000313" key="8">
    <source>
        <dbReference type="Proteomes" id="UP000189703"/>
    </source>
</evidence>
<comment type="subcellular location">
    <subcellularLocation>
        <location evidence="1">Membrane</location>
    </subcellularLocation>
</comment>
<evidence type="ECO:0000259" key="7">
    <source>
        <dbReference type="Pfam" id="PF01094"/>
    </source>
</evidence>
<reference evidence="9" key="1">
    <citation type="submission" date="2025-08" db="UniProtKB">
        <authorList>
            <consortium name="RefSeq"/>
        </authorList>
    </citation>
    <scope>IDENTIFICATION</scope>
</reference>
<dbReference type="InterPro" id="IPR028082">
    <property type="entry name" value="Peripla_BP_I"/>
</dbReference>
<dbReference type="Proteomes" id="UP000189703">
    <property type="component" value="Unplaced"/>
</dbReference>
<evidence type="ECO:0000256" key="5">
    <source>
        <dbReference type="SAM" id="MobiDB-lite"/>
    </source>
</evidence>
<dbReference type="KEGG" id="nnu:104586706"/>
<dbReference type="SUPFAM" id="SSF53822">
    <property type="entry name" value="Periplasmic binding protein-like I"/>
    <property type="match status" value="1"/>
</dbReference>
<keyword evidence="2" id="KW-0812">Transmembrane</keyword>
<feature type="region of interest" description="Disordered" evidence="5">
    <location>
        <begin position="370"/>
        <end position="389"/>
    </location>
</feature>
<dbReference type="GO" id="GO:0016020">
    <property type="term" value="C:membrane"/>
    <property type="evidence" value="ECO:0007669"/>
    <property type="project" value="UniProtKB-SubCell"/>
</dbReference>
<protein>
    <submittedName>
        <fullName evidence="9">Glutamate receptor 2.7-like</fullName>
    </submittedName>
</protein>
<dbReference type="PANTHER" id="PTHR34836:SF1">
    <property type="entry name" value="OS09G0428600 PROTEIN"/>
    <property type="match status" value="1"/>
</dbReference>
<sequence>MGKLQLQKNNQRSYLFLLVLSLSLSLHTNMATVDGCNSVNYTSLFHVGMVLDLNSTVGKFAWGSIEMALSDFYTIHPSYGSRIVFQVRDSGEKTIKAAYADLIKDVRVKAIILGPQTSESEETDFLVGMGNEARIPIFSVSPFSLSLSPRQFPYFVRIAQIDLSQVKANIAAIVQAYRLREVSIIHDDSESAAEAILHISDTLADMGVQVLCQRIVLPYGAETKVIKDTLHELRGTSTRSFIVHLSISLSSSFFTQVKKAGMMKFGYLWIATDSCIFHSTESVLGAKAQLPQSQAFGLFEDRWRKQIQEEHLDKENMEHHVYALLWAYDTVFFIATAVEKVAAGKADSFKSLVPSKLRRVDTTEGRTHRVEYSTPRTGPSRRLMSSEDTDVKCPNGFTANSNDRILTIGIPIRSVFGEFVNVTYDNDTRKNTSTGFSIEVFESAMQNLNYCYKYVPFEGAYTDLVRQVSNQKDDPSKVVDVYFLSETKTSKGKALHQTTLDSS</sequence>
<dbReference type="PANTHER" id="PTHR34836">
    <property type="entry name" value="OS06G0188250 PROTEIN"/>
    <property type="match status" value="1"/>
</dbReference>
<dbReference type="OrthoDB" id="5984008at2759"/>
<evidence type="ECO:0000313" key="9">
    <source>
        <dbReference type="RefSeq" id="XP_019051433.1"/>
    </source>
</evidence>
<dbReference type="GeneID" id="104586706"/>
<proteinExistence type="predicted"/>
<evidence type="ECO:0000256" key="3">
    <source>
        <dbReference type="ARBA" id="ARBA00022989"/>
    </source>
</evidence>
<keyword evidence="3" id="KW-1133">Transmembrane helix</keyword>
<keyword evidence="8" id="KW-1185">Reference proteome</keyword>
<evidence type="ECO:0000256" key="4">
    <source>
        <dbReference type="ARBA" id="ARBA00023136"/>
    </source>
</evidence>
<evidence type="ECO:0000256" key="2">
    <source>
        <dbReference type="ARBA" id="ARBA00022692"/>
    </source>
</evidence>
<feature type="chain" id="PRO_5010560966" evidence="6">
    <location>
        <begin position="32"/>
        <end position="503"/>
    </location>
</feature>
<keyword evidence="6" id="KW-0732">Signal</keyword>
<accession>A0A1U8PY25</accession>
<name>A0A1U8PY25_NELNU</name>
<feature type="domain" description="Receptor ligand binding region" evidence="7">
    <location>
        <begin position="64"/>
        <end position="343"/>
    </location>
</feature>
<dbReference type="Pfam" id="PF01094">
    <property type="entry name" value="ANF_receptor"/>
    <property type="match status" value="1"/>
</dbReference>
<gene>
    <name evidence="9" type="primary">LOC104586706</name>
</gene>
<keyword evidence="4" id="KW-0472">Membrane</keyword>
<dbReference type="Gene3D" id="3.40.50.2300">
    <property type="match status" value="1"/>
</dbReference>
<dbReference type="RefSeq" id="XP_019051433.1">
    <property type="nucleotide sequence ID" value="XM_019195888.1"/>
</dbReference>
<organism evidence="8 9">
    <name type="scientific">Nelumbo nucifera</name>
    <name type="common">Sacred lotus</name>
    <dbReference type="NCBI Taxonomy" id="4432"/>
    <lineage>
        <taxon>Eukaryota</taxon>
        <taxon>Viridiplantae</taxon>
        <taxon>Streptophyta</taxon>
        <taxon>Embryophyta</taxon>
        <taxon>Tracheophyta</taxon>
        <taxon>Spermatophyta</taxon>
        <taxon>Magnoliopsida</taxon>
        <taxon>Proteales</taxon>
        <taxon>Nelumbonaceae</taxon>
        <taxon>Nelumbo</taxon>
    </lineage>
</organism>
<dbReference type="Gene3D" id="3.40.190.10">
    <property type="entry name" value="Periplasmic binding protein-like II"/>
    <property type="match status" value="1"/>
</dbReference>
<evidence type="ECO:0000256" key="6">
    <source>
        <dbReference type="SAM" id="SignalP"/>
    </source>
</evidence>
<dbReference type="AlphaFoldDB" id="A0A1U8PY25"/>
<dbReference type="OMA" id="THRVEYS"/>
<dbReference type="InParanoid" id="A0A1U8PY25"/>
<dbReference type="InterPro" id="IPR015683">
    <property type="entry name" value="Ionotropic_Glu_rcpt"/>
</dbReference>
<evidence type="ECO:0000256" key="1">
    <source>
        <dbReference type="ARBA" id="ARBA00004370"/>
    </source>
</evidence>